<proteinExistence type="predicted"/>
<organism evidence="2 3">
    <name type="scientific">Rangifer tarandus platyrhynchus</name>
    <name type="common">Svalbard reindeer</name>
    <dbReference type="NCBI Taxonomy" id="3082113"/>
    <lineage>
        <taxon>Eukaryota</taxon>
        <taxon>Metazoa</taxon>
        <taxon>Chordata</taxon>
        <taxon>Craniata</taxon>
        <taxon>Vertebrata</taxon>
        <taxon>Euteleostomi</taxon>
        <taxon>Mammalia</taxon>
        <taxon>Eutheria</taxon>
        <taxon>Laurasiatheria</taxon>
        <taxon>Artiodactyla</taxon>
        <taxon>Ruminantia</taxon>
        <taxon>Pecora</taxon>
        <taxon>Cervidae</taxon>
        <taxon>Odocoileinae</taxon>
        <taxon>Rangifer</taxon>
    </lineage>
</organism>
<feature type="region of interest" description="Disordered" evidence="1">
    <location>
        <begin position="408"/>
        <end position="463"/>
    </location>
</feature>
<accession>A0ABN8Y0A4</accession>
<evidence type="ECO:0000313" key="3">
    <source>
        <dbReference type="Proteomes" id="UP001176941"/>
    </source>
</evidence>
<feature type="compositionally biased region" description="Basic and acidic residues" evidence="1">
    <location>
        <begin position="527"/>
        <end position="537"/>
    </location>
</feature>
<dbReference type="EMBL" id="OX459948">
    <property type="protein sequence ID" value="CAI9155035.1"/>
    <property type="molecule type" value="Genomic_DNA"/>
</dbReference>
<name>A0ABN8Y0A4_RANTA</name>
<dbReference type="Proteomes" id="UP001176941">
    <property type="component" value="Chromosome 12"/>
</dbReference>
<feature type="compositionally biased region" description="Basic and acidic residues" evidence="1">
    <location>
        <begin position="437"/>
        <end position="446"/>
    </location>
</feature>
<feature type="region of interest" description="Disordered" evidence="1">
    <location>
        <begin position="317"/>
        <end position="378"/>
    </location>
</feature>
<evidence type="ECO:0000313" key="2">
    <source>
        <dbReference type="EMBL" id="CAI9155035.1"/>
    </source>
</evidence>
<gene>
    <name evidence="2" type="ORF">MRATA1EN1_LOCUS3997</name>
</gene>
<sequence>MSSCPGHRGWRGAKIEQHQAESSLDEGGVPMLGRTEQHVQCAQATEEADLDCRTTSAYPAPSKFQDFERALAPCYPSAASWEGDPCHSPPALPTKAISCSAGERLCSQGSQDQFHWGRLQCLSPHCPTPGLASLRSPGVQLWMLVLSGLPGFLPSEKQKSSGICRLTCGTGSCVLLLSCLSAVRLMSPGVLALLSSCQPCPLALLARLSIVLSWIQRGIQNDPRLPTRPAVLKVAEPLLRRALTVVSRLLTPPGSAHLGDSWRDAHRAGEDFRSSCDLTADAVQGDSASSLAFRVSTWDPGAGRPGDVVTAAAPATAPLTAGTEQGRRAWHPLPKRPSPRAGHWLRRDSALDSRQGATHSLTRPGVVSGGWGTAHHSTHSGLLADASAHRPQEEKLLSSSGLRSLCAPRAASKEEGGSGEVGARGQATRSTGPQRLACEKECDEHGHQHHPGRGGPSSASLNIVTPSEMPTLLSFLGDILQGASVSRDCGALTRKPSPGETGSHPQEAPGAEGDEAPPCRRGLRAPFRADKQLARPL</sequence>
<protein>
    <submittedName>
        <fullName evidence="2">Uncharacterized protein</fullName>
    </submittedName>
</protein>
<feature type="region of interest" description="Disordered" evidence="1">
    <location>
        <begin position="1"/>
        <end position="29"/>
    </location>
</feature>
<feature type="region of interest" description="Disordered" evidence="1">
    <location>
        <begin position="489"/>
        <end position="537"/>
    </location>
</feature>
<feature type="compositionally biased region" description="Basic residues" evidence="1">
    <location>
        <begin position="328"/>
        <end position="338"/>
    </location>
</feature>
<reference evidence="2" key="1">
    <citation type="submission" date="2023-04" db="EMBL/GenBank/DDBJ databases">
        <authorList>
            <consortium name="ELIXIR-Norway"/>
        </authorList>
    </citation>
    <scope>NUCLEOTIDE SEQUENCE [LARGE SCALE GENOMIC DNA]</scope>
</reference>
<evidence type="ECO:0000256" key="1">
    <source>
        <dbReference type="SAM" id="MobiDB-lite"/>
    </source>
</evidence>
<keyword evidence="3" id="KW-1185">Reference proteome</keyword>